<proteinExistence type="predicted"/>
<dbReference type="EMBL" id="SPHZ02000008">
    <property type="protein sequence ID" value="KAF0904714.1"/>
    <property type="molecule type" value="Genomic_DNA"/>
</dbReference>
<protein>
    <submittedName>
        <fullName evidence="1">Uncharacterized protein</fullName>
    </submittedName>
</protein>
<comment type="caution">
    <text evidence="1">The sequence shown here is derived from an EMBL/GenBank/DDBJ whole genome shotgun (WGS) entry which is preliminary data.</text>
</comment>
<organism evidence="1 2">
    <name type="scientific">Oryza meyeriana var. granulata</name>
    <dbReference type="NCBI Taxonomy" id="110450"/>
    <lineage>
        <taxon>Eukaryota</taxon>
        <taxon>Viridiplantae</taxon>
        <taxon>Streptophyta</taxon>
        <taxon>Embryophyta</taxon>
        <taxon>Tracheophyta</taxon>
        <taxon>Spermatophyta</taxon>
        <taxon>Magnoliopsida</taxon>
        <taxon>Liliopsida</taxon>
        <taxon>Poales</taxon>
        <taxon>Poaceae</taxon>
        <taxon>BOP clade</taxon>
        <taxon>Oryzoideae</taxon>
        <taxon>Oryzeae</taxon>
        <taxon>Oryzinae</taxon>
        <taxon>Oryza</taxon>
        <taxon>Oryza meyeriana</taxon>
    </lineage>
</organism>
<dbReference type="Proteomes" id="UP000479710">
    <property type="component" value="Unassembled WGS sequence"/>
</dbReference>
<keyword evidence="2" id="KW-1185">Reference proteome</keyword>
<gene>
    <name evidence="1" type="ORF">E2562_036250</name>
</gene>
<sequence length="65" mass="6997">SEGLCGDGEWCVLGHGCGPCGRLNSAFANQWKVSMHQVATAPVLFSLDPFVLCKPIRCISTGRFQ</sequence>
<dbReference type="AlphaFoldDB" id="A0A6G1CXS6"/>
<feature type="non-terminal residue" evidence="1">
    <location>
        <position position="1"/>
    </location>
</feature>
<accession>A0A6G1CXS6</accession>
<feature type="non-terminal residue" evidence="1">
    <location>
        <position position="65"/>
    </location>
</feature>
<evidence type="ECO:0000313" key="2">
    <source>
        <dbReference type="Proteomes" id="UP000479710"/>
    </source>
</evidence>
<reference evidence="1 2" key="1">
    <citation type="submission" date="2019-11" db="EMBL/GenBank/DDBJ databases">
        <title>Whole genome sequence of Oryza granulata.</title>
        <authorList>
            <person name="Li W."/>
        </authorList>
    </citation>
    <scope>NUCLEOTIDE SEQUENCE [LARGE SCALE GENOMIC DNA]</scope>
    <source>
        <strain evidence="2">cv. Menghai</strain>
        <tissue evidence="1">Leaf</tissue>
    </source>
</reference>
<name>A0A6G1CXS6_9ORYZ</name>
<evidence type="ECO:0000313" key="1">
    <source>
        <dbReference type="EMBL" id="KAF0904714.1"/>
    </source>
</evidence>